<gene>
    <name evidence="1" type="ORF">SAY87_012740</name>
</gene>
<name>A0AAN7GKI8_9MYRT</name>
<evidence type="ECO:0000313" key="2">
    <source>
        <dbReference type="Proteomes" id="UP001345219"/>
    </source>
</evidence>
<dbReference type="InterPro" id="IPR039312">
    <property type="entry name" value="ZPR"/>
</dbReference>
<dbReference type="PANTHER" id="PTHR33601">
    <property type="entry name" value="PROTEIN LITTLE ZIPPER 4"/>
    <property type="match status" value="1"/>
</dbReference>
<reference evidence="1 2" key="1">
    <citation type="journal article" date="2023" name="Hortic Res">
        <title>Pangenome of water caltrop reveals structural variations and asymmetric subgenome divergence after allopolyploidization.</title>
        <authorList>
            <person name="Zhang X."/>
            <person name="Chen Y."/>
            <person name="Wang L."/>
            <person name="Yuan Y."/>
            <person name="Fang M."/>
            <person name="Shi L."/>
            <person name="Lu R."/>
            <person name="Comes H.P."/>
            <person name="Ma Y."/>
            <person name="Chen Y."/>
            <person name="Huang G."/>
            <person name="Zhou Y."/>
            <person name="Zheng Z."/>
            <person name="Qiu Y."/>
        </authorList>
    </citation>
    <scope>NUCLEOTIDE SEQUENCE [LARGE SCALE GENOMIC DNA]</scope>
    <source>
        <tissue evidence="1">Roots</tissue>
    </source>
</reference>
<organism evidence="1 2">
    <name type="scientific">Trapa incisa</name>
    <dbReference type="NCBI Taxonomy" id="236973"/>
    <lineage>
        <taxon>Eukaryota</taxon>
        <taxon>Viridiplantae</taxon>
        <taxon>Streptophyta</taxon>
        <taxon>Embryophyta</taxon>
        <taxon>Tracheophyta</taxon>
        <taxon>Spermatophyta</taxon>
        <taxon>Magnoliopsida</taxon>
        <taxon>eudicotyledons</taxon>
        <taxon>Gunneridae</taxon>
        <taxon>Pentapetalae</taxon>
        <taxon>rosids</taxon>
        <taxon>malvids</taxon>
        <taxon>Myrtales</taxon>
        <taxon>Lythraceae</taxon>
        <taxon>Trapa</taxon>
    </lineage>
</organism>
<dbReference type="Proteomes" id="UP001345219">
    <property type="component" value="Chromosome 10"/>
</dbReference>
<proteinExistence type="predicted"/>
<accession>A0AAN7GKI8</accession>
<dbReference type="PANTHER" id="PTHR33601:SF22">
    <property type="entry name" value="PROTEIN LITTLE ZIPPER 1"/>
    <property type="match status" value="1"/>
</dbReference>
<keyword evidence="2" id="KW-1185">Reference proteome</keyword>
<sequence length="98" mass="11923">MCVGFLERAPLLRQYYSRLRKRAVPAKQRGSSLRVLRRQRRRRRRRMLRMEMENFKLFMKNQRIIQENELLREKALLLHQENAALLILLRNKFSGGSI</sequence>
<evidence type="ECO:0000313" key="1">
    <source>
        <dbReference type="EMBL" id="KAK4746428.1"/>
    </source>
</evidence>
<dbReference type="EMBL" id="JAXIOK010000021">
    <property type="protein sequence ID" value="KAK4746428.1"/>
    <property type="molecule type" value="Genomic_DNA"/>
</dbReference>
<dbReference type="AlphaFoldDB" id="A0AAN7GKI8"/>
<comment type="caution">
    <text evidence="1">The sequence shown here is derived from an EMBL/GenBank/DDBJ whole genome shotgun (WGS) entry which is preliminary data.</text>
</comment>
<protein>
    <submittedName>
        <fullName evidence="1">Uncharacterized protein</fullName>
    </submittedName>
</protein>